<proteinExistence type="predicted"/>
<name>A0A3P7M7L2_DIBLA</name>
<sequence length="69" mass="7754">MHTCFPLDSESFDQRDRVTVVAVTRACGLLLSPGCVTRAPADKLASFDVNGNDENPHPRYVERDYRNTK</sequence>
<reference evidence="2 3" key="1">
    <citation type="submission" date="2018-11" db="EMBL/GenBank/DDBJ databases">
        <authorList>
            <consortium name="Pathogen Informatics"/>
        </authorList>
    </citation>
    <scope>NUCLEOTIDE SEQUENCE [LARGE SCALE GENOMIC DNA]</scope>
</reference>
<protein>
    <submittedName>
        <fullName evidence="2">Uncharacterized protein</fullName>
    </submittedName>
</protein>
<accession>A0A3P7M7L2</accession>
<evidence type="ECO:0000313" key="2">
    <source>
        <dbReference type="EMBL" id="VDN14101.1"/>
    </source>
</evidence>
<feature type="compositionally biased region" description="Basic and acidic residues" evidence="1">
    <location>
        <begin position="54"/>
        <end position="69"/>
    </location>
</feature>
<gene>
    <name evidence="2" type="ORF">DILT_LOCUS9932</name>
</gene>
<evidence type="ECO:0000256" key="1">
    <source>
        <dbReference type="SAM" id="MobiDB-lite"/>
    </source>
</evidence>
<dbReference type="AlphaFoldDB" id="A0A3P7M7L2"/>
<feature type="region of interest" description="Disordered" evidence="1">
    <location>
        <begin position="46"/>
        <end position="69"/>
    </location>
</feature>
<evidence type="ECO:0000313" key="3">
    <source>
        <dbReference type="Proteomes" id="UP000281553"/>
    </source>
</evidence>
<dbReference type="EMBL" id="UYRU01058273">
    <property type="protein sequence ID" value="VDN14101.1"/>
    <property type="molecule type" value="Genomic_DNA"/>
</dbReference>
<organism evidence="2 3">
    <name type="scientific">Dibothriocephalus latus</name>
    <name type="common">Fish tapeworm</name>
    <name type="synonym">Diphyllobothrium latum</name>
    <dbReference type="NCBI Taxonomy" id="60516"/>
    <lineage>
        <taxon>Eukaryota</taxon>
        <taxon>Metazoa</taxon>
        <taxon>Spiralia</taxon>
        <taxon>Lophotrochozoa</taxon>
        <taxon>Platyhelminthes</taxon>
        <taxon>Cestoda</taxon>
        <taxon>Eucestoda</taxon>
        <taxon>Diphyllobothriidea</taxon>
        <taxon>Diphyllobothriidae</taxon>
        <taxon>Dibothriocephalus</taxon>
    </lineage>
</organism>
<dbReference type="Proteomes" id="UP000281553">
    <property type="component" value="Unassembled WGS sequence"/>
</dbReference>
<keyword evidence="3" id="KW-1185">Reference proteome</keyword>